<dbReference type="InterPro" id="IPR011059">
    <property type="entry name" value="Metal-dep_hydrolase_composite"/>
</dbReference>
<dbReference type="GO" id="GO:0008448">
    <property type="term" value="F:N-acetylglucosamine-6-phosphate deacetylase activity"/>
    <property type="evidence" value="ECO:0007669"/>
    <property type="project" value="UniProtKB-EC"/>
</dbReference>
<keyword evidence="4" id="KW-0119">Carbohydrate metabolism</keyword>
<dbReference type="InterPro" id="IPR003764">
    <property type="entry name" value="GlcNAc_6-P_deAcase"/>
</dbReference>
<proteinExistence type="inferred from homology"/>
<evidence type="ECO:0000256" key="3">
    <source>
        <dbReference type="ARBA" id="ARBA00022801"/>
    </source>
</evidence>
<evidence type="ECO:0000256" key="2">
    <source>
        <dbReference type="ARBA" id="ARBA00022723"/>
    </source>
</evidence>
<dbReference type="GO" id="GO:0046872">
    <property type="term" value="F:metal ion binding"/>
    <property type="evidence" value="ECO:0007669"/>
    <property type="project" value="UniProtKB-KW"/>
</dbReference>
<keyword evidence="2" id="KW-0479">Metal-binding</keyword>
<feature type="region of interest" description="Disordered" evidence="5">
    <location>
        <begin position="45"/>
        <end position="81"/>
    </location>
</feature>
<reference evidence="7" key="1">
    <citation type="submission" date="2024-05" db="EMBL/GenBank/DDBJ databases">
        <title>Herbiconiux sp. A18JL235.</title>
        <authorList>
            <person name="Zhang G."/>
        </authorList>
    </citation>
    <scope>NUCLEOTIDE SEQUENCE</scope>
    <source>
        <strain evidence="7">A18JL235</strain>
    </source>
</reference>
<sequence length="415" mass="41719">MTSAVPLAASEVTLVVFGARRLDADGVVEDFWLAASGERIVETGTGDGWRRVAGDGAGAEGLGSGPAGLGSEAGGGSGYGSGSGSGVELVDAAGGWLTPGFIDLHAHGAGGFAFDDGVDAMRSALAVHRAHGTTGSVVSLVANPPHLLEASLDAVARLAADDPHVLGAHLEGPFLAPERKGAHNPLFLGHPTKHLVRDLLAASEGRLAQVTIAPELPDALEAIETFVSAGVVVAVGHTEADFDTARAAFDRGATLLTHAFNAMPGLHHRHPGPVAAALADPRVTLEIIADGVHVHPSLIALVFDVAPGRVALVTDAMAAAAAPDGAYRLGSLDVEVTRGRAVLAGADTIAGSTLTADAALRTALATGVDPAAAVAALTSTPARVLGRPELGTLRPGAAPHLVLLTPDFEVTRVFA</sequence>
<dbReference type="NCBIfam" id="TIGR00221">
    <property type="entry name" value="nagA"/>
    <property type="match status" value="1"/>
</dbReference>
<dbReference type="PANTHER" id="PTHR11113">
    <property type="entry name" value="N-ACETYLGLUCOSAMINE-6-PHOSPHATE DEACETYLASE"/>
    <property type="match status" value="1"/>
</dbReference>
<gene>
    <name evidence="7" type="primary">nagA</name>
    <name evidence="7" type="ORF">ABFY20_16140</name>
</gene>
<comment type="similarity">
    <text evidence="1">Belongs to the metallo-dependent hydrolases superfamily. NagA family.</text>
</comment>
<dbReference type="GO" id="GO:0006046">
    <property type="term" value="P:N-acetylglucosamine catabolic process"/>
    <property type="evidence" value="ECO:0007669"/>
    <property type="project" value="TreeGrafter"/>
</dbReference>
<accession>A0AB39BE56</accession>
<feature type="domain" description="Amidohydrolase-related" evidence="6">
    <location>
        <begin position="97"/>
        <end position="414"/>
    </location>
</feature>
<evidence type="ECO:0000256" key="5">
    <source>
        <dbReference type="SAM" id="MobiDB-lite"/>
    </source>
</evidence>
<dbReference type="Gene3D" id="3.20.20.140">
    <property type="entry name" value="Metal-dependent hydrolases"/>
    <property type="match status" value="1"/>
</dbReference>
<protein>
    <submittedName>
        <fullName evidence="7">N-acetylglucosamine-6-phosphate deacetylase</fullName>
        <ecNumber evidence="7">3.5.1.25</ecNumber>
    </submittedName>
</protein>
<dbReference type="AlphaFoldDB" id="A0AB39BE56"/>
<dbReference type="Pfam" id="PF01979">
    <property type="entry name" value="Amidohydro_1"/>
    <property type="match status" value="1"/>
</dbReference>
<organism evidence="7">
    <name type="scientific">Herbiconiux sp. A18JL235</name>
    <dbReference type="NCBI Taxonomy" id="3152363"/>
    <lineage>
        <taxon>Bacteria</taxon>
        <taxon>Bacillati</taxon>
        <taxon>Actinomycetota</taxon>
        <taxon>Actinomycetes</taxon>
        <taxon>Micrococcales</taxon>
        <taxon>Microbacteriaceae</taxon>
        <taxon>Herbiconiux</taxon>
    </lineage>
</organism>
<evidence type="ECO:0000313" key="7">
    <source>
        <dbReference type="EMBL" id="XDI04852.1"/>
    </source>
</evidence>
<feature type="compositionally biased region" description="Gly residues" evidence="5">
    <location>
        <begin position="55"/>
        <end position="81"/>
    </location>
</feature>
<dbReference type="EC" id="3.5.1.25" evidence="7"/>
<dbReference type="EMBL" id="CP162511">
    <property type="protein sequence ID" value="XDI04852.1"/>
    <property type="molecule type" value="Genomic_DNA"/>
</dbReference>
<dbReference type="PANTHER" id="PTHR11113:SF14">
    <property type="entry name" value="N-ACETYLGLUCOSAMINE-6-PHOSPHATE DEACETYLASE"/>
    <property type="match status" value="1"/>
</dbReference>
<dbReference type="InterPro" id="IPR032466">
    <property type="entry name" value="Metal_Hydrolase"/>
</dbReference>
<keyword evidence="3 7" id="KW-0378">Hydrolase</keyword>
<dbReference type="RefSeq" id="WP_368497251.1">
    <property type="nucleotide sequence ID" value="NZ_CP162511.1"/>
</dbReference>
<evidence type="ECO:0000259" key="6">
    <source>
        <dbReference type="Pfam" id="PF01979"/>
    </source>
</evidence>
<dbReference type="InterPro" id="IPR006680">
    <property type="entry name" value="Amidohydro-rel"/>
</dbReference>
<evidence type="ECO:0000256" key="4">
    <source>
        <dbReference type="ARBA" id="ARBA00023277"/>
    </source>
</evidence>
<name>A0AB39BE56_9MICO</name>
<dbReference type="SUPFAM" id="SSF51556">
    <property type="entry name" value="Metallo-dependent hydrolases"/>
    <property type="match status" value="1"/>
</dbReference>
<evidence type="ECO:0000256" key="1">
    <source>
        <dbReference type="ARBA" id="ARBA00010716"/>
    </source>
</evidence>
<dbReference type="Gene3D" id="2.30.40.10">
    <property type="entry name" value="Urease, subunit C, domain 1"/>
    <property type="match status" value="1"/>
</dbReference>